<accession>A0A7X0LKM5</accession>
<evidence type="ECO:0000313" key="2">
    <source>
        <dbReference type="Proteomes" id="UP000541810"/>
    </source>
</evidence>
<dbReference type="Proteomes" id="UP000541810">
    <property type="component" value="Unassembled WGS sequence"/>
</dbReference>
<name>A0A7X0LKM5_9BACT</name>
<reference evidence="1 2" key="1">
    <citation type="submission" date="2020-08" db="EMBL/GenBank/DDBJ databases">
        <title>Genomic Encyclopedia of Type Strains, Phase IV (KMG-IV): sequencing the most valuable type-strain genomes for metagenomic binning, comparative biology and taxonomic classification.</title>
        <authorList>
            <person name="Goeker M."/>
        </authorList>
    </citation>
    <scope>NUCLEOTIDE SEQUENCE [LARGE SCALE GENOMIC DNA]</scope>
    <source>
        <strain evidence="1 2">DSM 103725</strain>
    </source>
</reference>
<dbReference type="AlphaFoldDB" id="A0A7X0LKM5"/>
<sequence length="77" mass="8589">MYAWEKLVRLAPESIDIVGIREKEIDPGTRVDGQKNLKWLHIDVTIMNDDGAAVYIQIGLNPRDERGDVLCAGLLAV</sequence>
<organism evidence="1 2">
    <name type="scientific">Algisphaera agarilytica</name>
    <dbReference type="NCBI Taxonomy" id="1385975"/>
    <lineage>
        <taxon>Bacteria</taxon>
        <taxon>Pseudomonadati</taxon>
        <taxon>Planctomycetota</taxon>
        <taxon>Phycisphaerae</taxon>
        <taxon>Phycisphaerales</taxon>
        <taxon>Phycisphaeraceae</taxon>
        <taxon>Algisphaera</taxon>
    </lineage>
</organism>
<dbReference type="RefSeq" id="WP_184676706.1">
    <property type="nucleotide sequence ID" value="NZ_JACHGY010000001.1"/>
</dbReference>
<proteinExistence type="predicted"/>
<protein>
    <submittedName>
        <fullName evidence="1">Uncharacterized protein</fullName>
    </submittedName>
</protein>
<keyword evidence="2" id="KW-1185">Reference proteome</keyword>
<evidence type="ECO:0000313" key="1">
    <source>
        <dbReference type="EMBL" id="MBB6429108.1"/>
    </source>
</evidence>
<gene>
    <name evidence="1" type="ORF">HNQ40_000914</name>
</gene>
<comment type="caution">
    <text evidence="1">The sequence shown here is derived from an EMBL/GenBank/DDBJ whole genome shotgun (WGS) entry which is preliminary data.</text>
</comment>
<dbReference type="EMBL" id="JACHGY010000001">
    <property type="protein sequence ID" value="MBB6429108.1"/>
    <property type="molecule type" value="Genomic_DNA"/>
</dbReference>